<dbReference type="Gene3D" id="3.40.50.1000">
    <property type="entry name" value="HAD superfamily/HAD-like"/>
    <property type="match status" value="1"/>
</dbReference>
<keyword evidence="2" id="KW-0378">Hydrolase</keyword>
<accession>A0A1U7LRD6</accession>
<dbReference type="GO" id="GO:0019509">
    <property type="term" value="P:L-methionine salvage from methylthioadenosine"/>
    <property type="evidence" value="ECO:0007669"/>
    <property type="project" value="EnsemblFungi"/>
</dbReference>
<keyword evidence="1" id="KW-0028">Amino-acid biosynthesis</keyword>
<dbReference type="EMBL" id="LXFE01000503">
    <property type="protein sequence ID" value="OLL25112.1"/>
    <property type="molecule type" value="Genomic_DNA"/>
</dbReference>
<dbReference type="NCBIfam" id="TIGR01691">
    <property type="entry name" value="enolase-ppase"/>
    <property type="match status" value="1"/>
</dbReference>
<reference evidence="4 5" key="1">
    <citation type="submission" date="2016-04" db="EMBL/GenBank/DDBJ databases">
        <title>Evolutionary innovation and constraint leading to complex multicellularity in the Ascomycota.</title>
        <authorList>
            <person name="Cisse O."/>
            <person name="Nguyen A."/>
            <person name="Hewitt D.A."/>
            <person name="Jedd G."/>
            <person name="Stajich J.E."/>
        </authorList>
    </citation>
    <scope>NUCLEOTIDE SEQUENCE [LARGE SCALE GENOMIC DNA]</scope>
    <source>
        <strain evidence="4 5">DAH-3</strain>
    </source>
</reference>
<evidence type="ECO:0000256" key="2">
    <source>
        <dbReference type="ARBA" id="ARBA00022801"/>
    </source>
</evidence>
<evidence type="ECO:0000313" key="5">
    <source>
        <dbReference type="Proteomes" id="UP000186594"/>
    </source>
</evidence>
<dbReference type="GO" id="GO:0043874">
    <property type="term" value="F:acireductone synthase activity"/>
    <property type="evidence" value="ECO:0007669"/>
    <property type="project" value="InterPro"/>
</dbReference>
<dbReference type="InterPro" id="IPR023943">
    <property type="entry name" value="Enolase-ppase_E1"/>
</dbReference>
<protein>
    <submittedName>
        <fullName evidence="4">Enolase-phosphatase E1</fullName>
    </submittedName>
</protein>
<dbReference type="STRING" id="1198029.A0A1U7LRD6"/>
<name>A0A1U7LRD6_NEOID</name>
<proteinExistence type="predicted"/>
<dbReference type="InterPro" id="IPR036412">
    <property type="entry name" value="HAD-like_sf"/>
</dbReference>
<dbReference type="Gene3D" id="1.10.720.60">
    <property type="match status" value="1"/>
</dbReference>
<gene>
    <name evidence="4" type="ORF">NEOLI_002843</name>
</gene>
<dbReference type="PANTHER" id="PTHR20371">
    <property type="entry name" value="ENOLASE-PHOSPHATASE E1"/>
    <property type="match status" value="1"/>
</dbReference>
<comment type="caution">
    <text evidence="4">The sequence shown here is derived from an EMBL/GenBank/DDBJ whole genome shotgun (WGS) entry which is preliminary data.</text>
</comment>
<dbReference type="AlphaFoldDB" id="A0A1U7LRD6"/>
<keyword evidence="3" id="KW-0486">Methionine biosynthesis</keyword>
<sequence>MPGSKITTVLLDIEGTTTPLAFVRGTLFPYAIDTIKCINFSEPPYNKYLSLFQKCDSSLTARTVPKFIESLIKEDSKMPALKELQGQIWRLAYESRVIKAPVYADVVPLLECIDCYIYSSGSVSAQQSLFRYSDKGDLTRYIKGYFDPSMVGYKNERQSYENIAESVGVSPGTILFLSDISRGAMVSGIN</sequence>
<dbReference type="PANTHER" id="PTHR20371:SF1">
    <property type="entry name" value="ENOLASE-PHOSPHATASE E1"/>
    <property type="match status" value="1"/>
</dbReference>
<dbReference type="Proteomes" id="UP000186594">
    <property type="component" value="Unassembled WGS sequence"/>
</dbReference>
<dbReference type="InterPro" id="IPR023214">
    <property type="entry name" value="HAD_sf"/>
</dbReference>
<organism evidence="4 5">
    <name type="scientific">Neolecta irregularis (strain DAH-3)</name>
    <dbReference type="NCBI Taxonomy" id="1198029"/>
    <lineage>
        <taxon>Eukaryota</taxon>
        <taxon>Fungi</taxon>
        <taxon>Dikarya</taxon>
        <taxon>Ascomycota</taxon>
        <taxon>Taphrinomycotina</taxon>
        <taxon>Neolectales</taxon>
        <taxon>Neolectaceae</taxon>
        <taxon>Neolecta</taxon>
    </lineage>
</organism>
<evidence type="ECO:0000313" key="4">
    <source>
        <dbReference type="EMBL" id="OLL25112.1"/>
    </source>
</evidence>
<evidence type="ECO:0000256" key="3">
    <source>
        <dbReference type="ARBA" id="ARBA00023167"/>
    </source>
</evidence>
<dbReference type="SUPFAM" id="SSF56784">
    <property type="entry name" value="HAD-like"/>
    <property type="match status" value="1"/>
</dbReference>
<keyword evidence="5" id="KW-1185">Reference proteome</keyword>
<dbReference type="OrthoDB" id="272500at2759"/>
<dbReference type="GO" id="GO:0000287">
    <property type="term" value="F:magnesium ion binding"/>
    <property type="evidence" value="ECO:0007669"/>
    <property type="project" value="InterPro"/>
</dbReference>
<evidence type="ECO:0000256" key="1">
    <source>
        <dbReference type="ARBA" id="ARBA00022605"/>
    </source>
</evidence>